<dbReference type="EMBL" id="MU154558">
    <property type="protein sequence ID" value="KAF9495802.1"/>
    <property type="molecule type" value="Genomic_DNA"/>
</dbReference>
<reference evidence="1" key="1">
    <citation type="submission" date="2020-11" db="EMBL/GenBank/DDBJ databases">
        <authorList>
            <consortium name="DOE Joint Genome Institute"/>
            <person name="Ahrendt S."/>
            <person name="Riley R."/>
            <person name="Andreopoulos W."/>
            <person name="Labutti K."/>
            <person name="Pangilinan J."/>
            <person name="Ruiz-Duenas F.J."/>
            <person name="Barrasa J.M."/>
            <person name="Sanchez-Garcia M."/>
            <person name="Camarero S."/>
            <person name="Miyauchi S."/>
            <person name="Serrano A."/>
            <person name="Linde D."/>
            <person name="Babiker R."/>
            <person name="Drula E."/>
            <person name="Ayuso-Fernandez I."/>
            <person name="Pacheco R."/>
            <person name="Padilla G."/>
            <person name="Ferreira P."/>
            <person name="Barriuso J."/>
            <person name="Kellner H."/>
            <person name="Castanera R."/>
            <person name="Alfaro M."/>
            <person name="Ramirez L."/>
            <person name="Pisabarro A.G."/>
            <person name="Kuo A."/>
            <person name="Tritt A."/>
            <person name="Lipzen A."/>
            <person name="He G."/>
            <person name="Yan M."/>
            <person name="Ng V."/>
            <person name="Cullen D."/>
            <person name="Martin F."/>
            <person name="Rosso M.-N."/>
            <person name="Henrissat B."/>
            <person name="Hibbett D."/>
            <person name="Martinez A.T."/>
            <person name="Grigoriev I.V."/>
        </authorList>
    </citation>
    <scope>NUCLEOTIDE SEQUENCE</scope>
    <source>
        <strain evidence="1">ATCC 90797</strain>
    </source>
</reference>
<sequence>MVWAKKPEAQLAVTLLEDNALAPRLLNTTSQAMYTVIATFVQCIQETTLDQVRQCVNRLITERKIPYVVKPFDQEFCEACCEEAARRGCPMEDAPGIRSIRPGLVVGVGMAIYTFGHLHDCPTQVYVALYIRGDPR</sequence>
<keyword evidence="2" id="KW-1185">Reference proteome</keyword>
<evidence type="ECO:0000313" key="1">
    <source>
        <dbReference type="EMBL" id="KAF9495802.1"/>
    </source>
</evidence>
<proteinExistence type="predicted"/>
<accession>A0A9P6D904</accession>
<gene>
    <name evidence="1" type="ORF">BDN71DRAFT_1446968</name>
</gene>
<evidence type="ECO:0000313" key="2">
    <source>
        <dbReference type="Proteomes" id="UP000807025"/>
    </source>
</evidence>
<organism evidence="1 2">
    <name type="scientific">Pleurotus eryngii</name>
    <name type="common">Boletus of the steppes</name>
    <dbReference type="NCBI Taxonomy" id="5323"/>
    <lineage>
        <taxon>Eukaryota</taxon>
        <taxon>Fungi</taxon>
        <taxon>Dikarya</taxon>
        <taxon>Basidiomycota</taxon>
        <taxon>Agaricomycotina</taxon>
        <taxon>Agaricomycetes</taxon>
        <taxon>Agaricomycetidae</taxon>
        <taxon>Agaricales</taxon>
        <taxon>Pleurotineae</taxon>
        <taxon>Pleurotaceae</taxon>
        <taxon>Pleurotus</taxon>
    </lineage>
</organism>
<dbReference type="AlphaFoldDB" id="A0A9P6D904"/>
<dbReference type="Proteomes" id="UP000807025">
    <property type="component" value="Unassembled WGS sequence"/>
</dbReference>
<comment type="caution">
    <text evidence="1">The sequence shown here is derived from an EMBL/GenBank/DDBJ whole genome shotgun (WGS) entry which is preliminary data.</text>
</comment>
<name>A0A9P6D904_PLEER</name>
<protein>
    <submittedName>
        <fullName evidence="1">Uncharacterized protein</fullName>
    </submittedName>
</protein>